<organism evidence="2 3">
    <name type="scientific">Trichoderma cornu-damae</name>
    <dbReference type="NCBI Taxonomy" id="654480"/>
    <lineage>
        <taxon>Eukaryota</taxon>
        <taxon>Fungi</taxon>
        <taxon>Dikarya</taxon>
        <taxon>Ascomycota</taxon>
        <taxon>Pezizomycotina</taxon>
        <taxon>Sordariomycetes</taxon>
        <taxon>Hypocreomycetidae</taxon>
        <taxon>Hypocreales</taxon>
        <taxon>Hypocreaceae</taxon>
        <taxon>Trichoderma</taxon>
    </lineage>
</organism>
<keyword evidence="3" id="KW-1185">Reference proteome</keyword>
<feature type="transmembrane region" description="Helical" evidence="1">
    <location>
        <begin position="32"/>
        <end position="54"/>
    </location>
</feature>
<dbReference type="EMBL" id="JAIWOZ010000003">
    <property type="protein sequence ID" value="KAH6607775.1"/>
    <property type="molecule type" value="Genomic_DNA"/>
</dbReference>
<dbReference type="Proteomes" id="UP000827724">
    <property type="component" value="Unassembled WGS sequence"/>
</dbReference>
<keyword evidence="1" id="KW-0472">Membrane</keyword>
<dbReference type="AlphaFoldDB" id="A0A9P8QK15"/>
<name>A0A9P8QK15_9HYPO</name>
<protein>
    <submittedName>
        <fullName evidence="2">Uncharacterized protein</fullName>
    </submittedName>
</protein>
<evidence type="ECO:0000313" key="2">
    <source>
        <dbReference type="EMBL" id="KAH6607775.1"/>
    </source>
</evidence>
<evidence type="ECO:0000313" key="3">
    <source>
        <dbReference type="Proteomes" id="UP000827724"/>
    </source>
</evidence>
<proteinExistence type="predicted"/>
<keyword evidence="1" id="KW-1133">Transmembrane helix</keyword>
<gene>
    <name evidence="2" type="ORF">Trco_004088</name>
</gene>
<accession>A0A9P8QK15</accession>
<evidence type="ECO:0000256" key="1">
    <source>
        <dbReference type="SAM" id="Phobius"/>
    </source>
</evidence>
<sequence length="104" mass="11169">MASPYFVLVLSRFAAADHLIRLRTTTDLGSQVVLVLVLILVLVVTVAVVQVELLSRLGKRRGLIAVHMLQLPTPIAPGPHVTVDDVDVIRAGHGFADIETNPDG</sequence>
<reference evidence="2" key="1">
    <citation type="submission" date="2021-08" db="EMBL/GenBank/DDBJ databases">
        <title>Chromosome-Level Trichoderma cornu-damae using Hi-C Data.</title>
        <authorList>
            <person name="Kim C.S."/>
        </authorList>
    </citation>
    <scope>NUCLEOTIDE SEQUENCE</scope>
    <source>
        <strain evidence="2">KA19-0412C</strain>
    </source>
</reference>
<keyword evidence="1" id="KW-0812">Transmembrane</keyword>
<comment type="caution">
    <text evidence="2">The sequence shown here is derived from an EMBL/GenBank/DDBJ whole genome shotgun (WGS) entry which is preliminary data.</text>
</comment>